<gene>
    <name evidence="1" type="ORF">CEXT_386241</name>
</gene>
<accession>A0AAV4P7X0</accession>
<organism evidence="1 2">
    <name type="scientific">Caerostris extrusa</name>
    <name type="common">Bark spider</name>
    <name type="synonym">Caerostris bankana</name>
    <dbReference type="NCBI Taxonomy" id="172846"/>
    <lineage>
        <taxon>Eukaryota</taxon>
        <taxon>Metazoa</taxon>
        <taxon>Ecdysozoa</taxon>
        <taxon>Arthropoda</taxon>
        <taxon>Chelicerata</taxon>
        <taxon>Arachnida</taxon>
        <taxon>Araneae</taxon>
        <taxon>Araneomorphae</taxon>
        <taxon>Entelegynae</taxon>
        <taxon>Araneoidea</taxon>
        <taxon>Araneidae</taxon>
        <taxon>Caerostris</taxon>
    </lineage>
</organism>
<sequence length="149" mass="16787">MLLADNSEKVVRGLKCVDEKATEPDVRIIYMLLNKVVPETRHLWSEKTDKSSYEPMARTNSSEYSLRMGCGRCVSETKEKISLHCFCDSSEQAYAAVIYCKQKFADRTSVNLLVSKTKIAPIKANFNPSSGVTRCNSTRFMITGCLERS</sequence>
<dbReference type="InterPro" id="IPR008042">
    <property type="entry name" value="Retrotrans_Pao"/>
</dbReference>
<dbReference type="EMBL" id="BPLR01021567">
    <property type="protein sequence ID" value="GIX91227.1"/>
    <property type="molecule type" value="Genomic_DNA"/>
</dbReference>
<evidence type="ECO:0000313" key="2">
    <source>
        <dbReference type="Proteomes" id="UP001054945"/>
    </source>
</evidence>
<proteinExistence type="predicted"/>
<evidence type="ECO:0000313" key="1">
    <source>
        <dbReference type="EMBL" id="GIX91227.1"/>
    </source>
</evidence>
<dbReference type="Pfam" id="PF05380">
    <property type="entry name" value="Peptidase_A17"/>
    <property type="match status" value="1"/>
</dbReference>
<comment type="caution">
    <text evidence="1">The sequence shown here is derived from an EMBL/GenBank/DDBJ whole genome shotgun (WGS) entry which is preliminary data.</text>
</comment>
<dbReference type="AlphaFoldDB" id="A0AAV4P7X0"/>
<name>A0AAV4P7X0_CAEEX</name>
<reference evidence="1 2" key="1">
    <citation type="submission" date="2021-06" db="EMBL/GenBank/DDBJ databases">
        <title>Caerostris extrusa draft genome.</title>
        <authorList>
            <person name="Kono N."/>
            <person name="Arakawa K."/>
        </authorList>
    </citation>
    <scope>NUCLEOTIDE SEQUENCE [LARGE SCALE GENOMIC DNA]</scope>
</reference>
<protein>
    <submittedName>
        <fullName evidence="1">Uncharacterized protein</fullName>
    </submittedName>
</protein>
<keyword evidence="2" id="KW-1185">Reference proteome</keyword>
<dbReference type="Proteomes" id="UP001054945">
    <property type="component" value="Unassembled WGS sequence"/>
</dbReference>